<dbReference type="Pfam" id="PF13300">
    <property type="entry name" value="DUF4078"/>
    <property type="match status" value="1"/>
</dbReference>
<sequence length="340" mass="39847">MATFASTTMSKNLAEGEEAEEPVKKKYEPKKLHTNEVASLFDLKSEYLKKKNDIVQSATGEVYRGGKSSVLAVNKEEKVSIKKEAQERKRRINEHEAALRKEEEERLDLVRKKLKEKSELYEKLSEGKVTLQTSDGLDVEFLVDFNAKVKERQESQQPPPTYHDELPTTSSSSEPTPLVEHYVPEEGKGNPFWCFRYVNIIVFISERREYGVSHMKFASEEEKRQAQIKSLYDMTAETEKMRAKNRSVADEKARAKREKLNALRRRKGLPEIRTPSPEPEPEQPEINLEEIPLPIEKPLRERERKPEREWDRGKGRYNTWIQKQRDEREEEFAPPSFYYQ</sequence>
<evidence type="ECO:0000256" key="2">
    <source>
        <dbReference type="SAM" id="Coils"/>
    </source>
</evidence>
<organism evidence="4 5">
    <name type="scientific">Ancylostoma duodenale</name>
    <dbReference type="NCBI Taxonomy" id="51022"/>
    <lineage>
        <taxon>Eukaryota</taxon>
        <taxon>Metazoa</taxon>
        <taxon>Ecdysozoa</taxon>
        <taxon>Nematoda</taxon>
        <taxon>Chromadorea</taxon>
        <taxon>Rhabditida</taxon>
        <taxon>Rhabditina</taxon>
        <taxon>Rhabditomorpha</taxon>
        <taxon>Strongyloidea</taxon>
        <taxon>Ancylostomatidae</taxon>
        <taxon>Ancylostomatinae</taxon>
        <taxon>Ancylostoma</taxon>
    </lineage>
</organism>
<proteinExistence type="predicted"/>
<feature type="region of interest" description="Disordered" evidence="3">
    <location>
        <begin position="243"/>
        <end position="340"/>
    </location>
</feature>
<name>A0A0C2CU12_9BILA</name>
<evidence type="ECO:0000313" key="5">
    <source>
        <dbReference type="Proteomes" id="UP000054047"/>
    </source>
</evidence>
<feature type="compositionally biased region" description="Basic and acidic residues" evidence="3">
    <location>
        <begin position="243"/>
        <end position="261"/>
    </location>
</feature>
<feature type="compositionally biased region" description="Polar residues" evidence="3">
    <location>
        <begin position="1"/>
        <end position="11"/>
    </location>
</feature>
<feature type="region of interest" description="Disordered" evidence="3">
    <location>
        <begin position="1"/>
        <end position="30"/>
    </location>
</feature>
<keyword evidence="1 2" id="KW-0175">Coiled coil</keyword>
<keyword evidence="5" id="KW-1185">Reference proteome</keyword>
<feature type="compositionally biased region" description="Basic and acidic residues" evidence="3">
    <location>
        <begin position="297"/>
        <end position="314"/>
    </location>
</feature>
<reference evidence="4 5" key="1">
    <citation type="submission" date="2013-12" db="EMBL/GenBank/DDBJ databases">
        <title>Draft genome of the parsitic nematode Ancylostoma duodenale.</title>
        <authorList>
            <person name="Mitreva M."/>
        </authorList>
    </citation>
    <scope>NUCLEOTIDE SEQUENCE [LARGE SCALE GENOMIC DNA]</scope>
    <source>
        <strain evidence="4 5">Zhejiang</strain>
    </source>
</reference>
<evidence type="ECO:0000256" key="1">
    <source>
        <dbReference type="ARBA" id="ARBA00023054"/>
    </source>
</evidence>
<gene>
    <name evidence="4" type="ORF">ANCDUO_16594</name>
</gene>
<feature type="compositionally biased region" description="Low complexity" evidence="3">
    <location>
        <begin position="284"/>
        <end position="296"/>
    </location>
</feature>
<feature type="compositionally biased region" description="Low complexity" evidence="3">
    <location>
        <begin position="167"/>
        <end position="178"/>
    </location>
</feature>
<accession>A0A0C2CU12</accession>
<dbReference type="EMBL" id="KN741601">
    <property type="protein sequence ID" value="KIH53282.1"/>
    <property type="molecule type" value="Genomic_DNA"/>
</dbReference>
<protein>
    <submittedName>
        <fullName evidence="4">Uncharacterized protein</fullName>
    </submittedName>
</protein>
<evidence type="ECO:0000313" key="4">
    <source>
        <dbReference type="EMBL" id="KIH53282.1"/>
    </source>
</evidence>
<dbReference type="Proteomes" id="UP000054047">
    <property type="component" value="Unassembled WGS sequence"/>
</dbReference>
<feature type="compositionally biased region" description="Basic and acidic residues" evidence="3">
    <location>
        <begin position="21"/>
        <end position="30"/>
    </location>
</feature>
<dbReference type="PANTHER" id="PTHR15885">
    <property type="entry name" value="COILED-COIL DOMAIN-CONTAINING PROTEIN 174"/>
    <property type="match status" value="1"/>
</dbReference>
<dbReference type="OrthoDB" id="5211809at2759"/>
<dbReference type="PANTHER" id="PTHR15885:SF1">
    <property type="entry name" value="COILED-COIL DOMAIN-CONTAINING PROTEIN 174"/>
    <property type="match status" value="1"/>
</dbReference>
<dbReference type="GO" id="GO:0005634">
    <property type="term" value="C:nucleus"/>
    <property type="evidence" value="ECO:0007669"/>
    <property type="project" value="TreeGrafter"/>
</dbReference>
<feature type="coiled-coil region" evidence="2">
    <location>
        <begin position="78"/>
        <end position="120"/>
    </location>
</feature>
<evidence type="ECO:0000256" key="3">
    <source>
        <dbReference type="SAM" id="MobiDB-lite"/>
    </source>
</evidence>
<dbReference type="InterPro" id="IPR025066">
    <property type="entry name" value="CCDC174-like"/>
</dbReference>
<dbReference type="AlphaFoldDB" id="A0A0C2CU12"/>
<feature type="region of interest" description="Disordered" evidence="3">
    <location>
        <begin position="150"/>
        <end position="178"/>
    </location>
</feature>